<evidence type="ECO:0000256" key="7">
    <source>
        <dbReference type="ARBA" id="ARBA00022898"/>
    </source>
</evidence>
<accession>A0A967B322</accession>
<comment type="similarity">
    <text evidence="2 9">Belongs to the class-II pyridoxal-phosphate-dependent aminotransferase family. Histidinol-phosphate aminotransferase subfamily.</text>
</comment>
<keyword evidence="5 9" id="KW-0028">Amino-acid biosynthesis</keyword>
<evidence type="ECO:0000256" key="10">
    <source>
        <dbReference type="SAM" id="MobiDB-lite"/>
    </source>
</evidence>
<dbReference type="GO" id="GO:0030170">
    <property type="term" value="F:pyridoxal phosphate binding"/>
    <property type="evidence" value="ECO:0007669"/>
    <property type="project" value="InterPro"/>
</dbReference>
<evidence type="ECO:0000256" key="1">
    <source>
        <dbReference type="ARBA" id="ARBA00001933"/>
    </source>
</evidence>
<dbReference type="InterPro" id="IPR015421">
    <property type="entry name" value="PyrdxlP-dep_Trfase_major"/>
</dbReference>
<dbReference type="AlphaFoldDB" id="A0A967B322"/>
<name>A0A967B322_9MICO</name>
<evidence type="ECO:0000256" key="2">
    <source>
        <dbReference type="ARBA" id="ARBA00007970"/>
    </source>
</evidence>
<evidence type="ECO:0000259" key="11">
    <source>
        <dbReference type="Pfam" id="PF00155"/>
    </source>
</evidence>
<evidence type="ECO:0000256" key="8">
    <source>
        <dbReference type="ARBA" id="ARBA00023102"/>
    </source>
</evidence>
<evidence type="ECO:0000256" key="5">
    <source>
        <dbReference type="ARBA" id="ARBA00022605"/>
    </source>
</evidence>
<keyword evidence="4 9" id="KW-0032">Aminotransferase</keyword>
<dbReference type="InterPro" id="IPR005861">
    <property type="entry name" value="HisP_aminotrans"/>
</dbReference>
<sequence length="427" mass="46054">MCLPQQRPVGAVLPARHPRRRLHPRGARGCRLDGGDLGQRRGPARARRGDHGPGDIVSLQDLLRPDLRGRTPYGAPQLDVPVAVNTNESSYPVPPEVVETILRRVGEVAPTLNRYPDREFTALRQALAAYLARTTGVPLQTDRLWAGNGSNEVLLHIVQAFGGHGRTALGFTPSYSMHPIIAATAGTAWVDGLRDSDPTVFDIDAELAVRQAREADPQVVFLCSPNNPTGTALDLEVVRAVYDAAPRAIVVVDEAYAEFARPGTPSAITLLEGRDRLVVTRTMSKAFACAGLRLGYLTAAPELIDLLRLVRMPYHLSSVTQATALAALEHADTMLSMVDAIKATRDRLVQGTTDLGLQPVPSDANFVLVGGFADARHTWQALLERGVLVRDVGIPHHLRITAGTPDEAEAVLAALRDVLDTTGKDAR</sequence>
<evidence type="ECO:0000313" key="12">
    <source>
        <dbReference type="EMBL" id="NHN57413.1"/>
    </source>
</evidence>
<evidence type="ECO:0000256" key="6">
    <source>
        <dbReference type="ARBA" id="ARBA00022679"/>
    </source>
</evidence>
<dbReference type="Proteomes" id="UP000744769">
    <property type="component" value="Unassembled WGS sequence"/>
</dbReference>
<dbReference type="EMBL" id="JAAOIV010000016">
    <property type="protein sequence ID" value="NHN57413.1"/>
    <property type="molecule type" value="Genomic_DNA"/>
</dbReference>
<dbReference type="CDD" id="cd00609">
    <property type="entry name" value="AAT_like"/>
    <property type="match status" value="1"/>
</dbReference>
<comment type="subunit">
    <text evidence="3 9">Homodimer.</text>
</comment>
<proteinExistence type="inferred from homology"/>
<dbReference type="PANTHER" id="PTHR42885">
    <property type="entry name" value="HISTIDINOL-PHOSPHATE AMINOTRANSFERASE-RELATED"/>
    <property type="match status" value="1"/>
</dbReference>
<dbReference type="GO" id="GO:0004400">
    <property type="term" value="F:histidinol-phosphate transaminase activity"/>
    <property type="evidence" value="ECO:0007669"/>
    <property type="project" value="UniProtKB-UniRule"/>
</dbReference>
<comment type="pathway">
    <text evidence="9">Amino-acid biosynthesis; L-histidine biosynthesis; L-histidine from 5-phospho-alpha-D-ribose 1-diphosphate: step 7/9.</text>
</comment>
<dbReference type="Gene3D" id="3.40.640.10">
    <property type="entry name" value="Type I PLP-dependent aspartate aminotransferase-like (Major domain)"/>
    <property type="match status" value="1"/>
</dbReference>
<dbReference type="EC" id="2.6.1.9" evidence="9"/>
<feature type="compositionally biased region" description="Basic residues" evidence="10">
    <location>
        <begin position="16"/>
        <end position="28"/>
    </location>
</feature>
<evidence type="ECO:0000313" key="13">
    <source>
        <dbReference type="Proteomes" id="UP000744769"/>
    </source>
</evidence>
<keyword evidence="7 9" id="KW-0663">Pyridoxal phosphate</keyword>
<evidence type="ECO:0000256" key="3">
    <source>
        <dbReference type="ARBA" id="ARBA00011738"/>
    </source>
</evidence>
<dbReference type="InterPro" id="IPR015424">
    <property type="entry name" value="PyrdxlP-dep_Trfase"/>
</dbReference>
<keyword evidence="13" id="KW-1185">Reference proteome</keyword>
<gene>
    <name evidence="9" type="primary">hisC</name>
    <name evidence="12" type="ORF">G9U51_16725</name>
</gene>
<feature type="region of interest" description="Disordered" evidence="10">
    <location>
        <begin position="1"/>
        <end position="53"/>
    </location>
</feature>
<dbReference type="InterPro" id="IPR004839">
    <property type="entry name" value="Aminotransferase_I/II_large"/>
</dbReference>
<keyword evidence="6 9" id="KW-0808">Transferase</keyword>
<comment type="cofactor">
    <cofactor evidence="1 9">
        <name>pyridoxal 5'-phosphate</name>
        <dbReference type="ChEBI" id="CHEBI:597326"/>
    </cofactor>
</comment>
<reference evidence="12" key="1">
    <citation type="submission" date="2020-03" db="EMBL/GenBank/DDBJ databases">
        <title>Draft sequencing of Calidifontibacter sp. DB0510.</title>
        <authorList>
            <person name="Kim D.-U."/>
        </authorList>
    </citation>
    <scope>NUCLEOTIDE SEQUENCE</scope>
    <source>
        <strain evidence="12">DB0510</strain>
    </source>
</reference>
<dbReference type="HAMAP" id="MF_01023">
    <property type="entry name" value="HisC_aminotrans_2"/>
    <property type="match status" value="1"/>
</dbReference>
<dbReference type="InterPro" id="IPR001917">
    <property type="entry name" value="Aminotrans_II_pyridoxalP_BS"/>
</dbReference>
<dbReference type="InterPro" id="IPR015422">
    <property type="entry name" value="PyrdxlP-dep_Trfase_small"/>
</dbReference>
<feature type="modified residue" description="N6-(pyridoxal phosphate)lysine" evidence="9">
    <location>
        <position position="285"/>
    </location>
</feature>
<dbReference type="GO" id="GO:0000105">
    <property type="term" value="P:L-histidine biosynthetic process"/>
    <property type="evidence" value="ECO:0007669"/>
    <property type="project" value="UniProtKB-UniRule"/>
</dbReference>
<organism evidence="12 13">
    <name type="scientific">Metallococcus carri</name>
    <dbReference type="NCBI Taxonomy" id="1656884"/>
    <lineage>
        <taxon>Bacteria</taxon>
        <taxon>Bacillati</taxon>
        <taxon>Actinomycetota</taxon>
        <taxon>Actinomycetes</taxon>
        <taxon>Micrococcales</taxon>
        <taxon>Dermacoccaceae</taxon>
        <taxon>Metallococcus</taxon>
    </lineage>
</organism>
<dbReference type="Pfam" id="PF00155">
    <property type="entry name" value="Aminotran_1_2"/>
    <property type="match status" value="1"/>
</dbReference>
<dbReference type="PANTHER" id="PTHR42885:SF2">
    <property type="entry name" value="HISTIDINOL-PHOSPHATE AMINOTRANSFERASE"/>
    <property type="match status" value="1"/>
</dbReference>
<comment type="catalytic activity">
    <reaction evidence="9">
        <text>L-histidinol phosphate + 2-oxoglutarate = 3-(imidazol-4-yl)-2-oxopropyl phosphate + L-glutamate</text>
        <dbReference type="Rhea" id="RHEA:23744"/>
        <dbReference type="ChEBI" id="CHEBI:16810"/>
        <dbReference type="ChEBI" id="CHEBI:29985"/>
        <dbReference type="ChEBI" id="CHEBI:57766"/>
        <dbReference type="ChEBI" id="CHEBI:57980"/>
        <dbReference type="EC" id="2.6.1.9"/>
    </reaction>
</comment>
<dbReference type="SUPFAM" id="SSF53383">
    <property type="entry name" value="PLP-dependent transferases"/>
    <property type="match status" value="1"/>
</dbReference>
<keyword evidence="8 9" id="KW-0368">Histidine biosynthesis</keyword>
<comment type="caution">
    <text evidence="12">The sequence shown here is derived from an EMBL/GenBank/DDBJ whole genome shotgun (WGS) entry which is preliminary data.</text>
</comment>
<dbReference type="NCBIfam" id="TIGR01141">
    <property type="entry name" value="hisC"/>
    <property type="match status" value="1"/>
</dbReference>
<evidence type="ECO:0000256" key="4">
    <source>
        <dbReference type="ARBA" id="ARBA00022576"/>
    </source>
</evidence>
<dbReference type="Gene3D" id="3.90.1150.10">
    <property type="entry name" value="Aspartate Aminotransferase, domain 1"/>
    <property type="match status" value="1"/>
</dbReference>
<dbReference type="NCBIfam" id="NF002877">
    <property type="entry name" value="PRK03317.1"/>
    <property type="match status" value="1"/>
</dbReference>
<dbReference type="PROSITE" id="PS00599">
    <property type="entry name" value="AA_TRANSFER_CLASS_2"/>
    <property type="match status" value="1"/>
</dbReference>
<protein>
    <recommendedName>
        <fullName evidence="9">Histidinol-phosphate aminotransferase</fullName>
        <ecNumber evidence="9">2.6.1.9</ecNumber>
    </recommendedName>
    <alternativeName>
        <fullName evidence="9">Imidazole acetol-phosphate transaminase</fullName>
    </alternativeName>
</protein>
<feature type="domain" description="Aminotransferase class I/classII large" evidence="11">
    <location>
        <begin position="85"/>
        <end position="415"/>
    </location>
</feature>
<evidence type="ECO:0000256" key="9">
    <source>
        <dbReference type="HAMAP-Rule" id="MF_01023"/>
    </source>
</evidence>